<comment type="caution">
    <text evidence="2">The sequence shown here is derived from an EMBL/GenBank/DDBJ whole genome shotgun (WGS) entry which is preliminary data.</text>
</comment>
<dbReference type="EMBL" id="CAKXAJ010025796">
    <property type="protein sequence ID" value="CAH2244053.1"/>
    <property type="molecule type" value="Genomic_DNA"/>
</dbReference>
<dbReference type="Proteomes" id="UP000838756">
    <property type="component" value="Unassembled WGS sequence"/>
</dbReference>
<reference evidence="2" key="1">
    <citation type="submission" date="2022-03" db="EMBL/GenBank/DDBJ databases">
        <authorList>
            <person name="Lindestad O."/>
        </authorList>
    </citation>
    <scope>NUCLEOTIDE SEQUENCE</scope>
</reference>
<dbReference type="AlphaFoldDB" id="A0A8S4RYY3"/>
<sequence>MNTSIKIFANRDILDADETRQTQDKRNAFQGLTTRQTEINKVFLGHGRPIPHELLQSPFLAHAGSDDADEDEPNKDTGLNG</sequence>
<gene>
    <name evidence="2" type="primary">jg12154</name>
    <name evidence="2" type="ORF">PAEG_LOCUS20061</name>
</gene>
<evidence type="ECO:0000313" key="3">
    <source>
        <dbReference type="Proteomes" id="UP000838756"/>
    </source>
</evidence>
<proteinExistence type="predicted"/>
<organism evidence="2 3">
    <name type="scientific">Pararge aegeria aegeria</name>
    <dbReference type="NCBI Taxonomy" id="348720"/>
    <lineage>
        <taxon>Eukaryota</taxon>
        <taxon>Metazoa</taxon>
        <taxon>Ecdysozoa</taxon>
        <taxon>Arthropoda</taxon>
        <taxon>Hexapoda</taxon>
        <taxon>Insecta</taxon>
        <taxon>Pterygota</taxon>
        <taxon>Neoptera</taxon>
        <taxon>Endopterygota</taxon>
        <taxon>Lepidoptera</taxon>
        <taxon>Glossata</taxon>
        <taxon>Ditrysia</taxon>
        <taxon>Papilionoidea</taxon>
        <taxon>Nymphalidae</taxon>
        <taxon>Satyrinae</taxon>
        <taxon>Satyrini</taxon>
        <taxon>Parargina</taxon>
        <taxon>Pararge</taxon>
    </lineage>
</organism>
<evidence type="ECO:0000313" key="2">
    <source>
        <dbReference type="EMBL" id="CAH2244053.1"/>
    </source>
</evidence>
<accession>A0A8S4RYY3</accession>
<protein>
    <submittedName>
        <fullName evidence="2">Jg12154 protein</fullName>
    </submittedName>
</protein>
<evidence type="ECO:0000256" key="1">
    <source>
        <dbReference type="SAM" id="MobiDB-lite"/>
    </source>
</evidence>
<keyword evidence="3" id="KW-1185">Reference proteome</keyword>
<feature type="region of interest" description="Disordered" evidence="1">
    <location>
        <begin position="55"/>
        <end position="81"/>
    </location>
</feature>
<name>A0A8S4RYY3_9NEOP</name>